<dbReference type="Pfam" id="PF00067">
    <property type="entry name" value="p450"/>
    <property type="match status" value="1"/>
</dbReference>
<dbReference type="GO" id="GO:0004497">
    <property type="term" value="F:monooxygenase activity"/>
    <property type="evidence" value="ECO:0007669"/>
    <property type="project" value="UniProtKB-KW"/>
</dbReference>
<dbReference type="InterPro" id="IPR036396">
    <property type="entry name" value="Cyt_P450_sf"/>
</dbReference>
<gene>
    <name evidence="3" type="ORF">YP76_12635</name>
</gene>
<accession>A0A0M3AQ23</accession>
<dbReference type="PRINTS" id="PR00359">
    <property type="entry name" value="BP450"/>
</dbReference>
<dbReference type="InterPro" id="IPR017972">
    <property type="entry name" value="Cyt_P450_CS"/>
</dbReference>
<organism evidence="3 4">
    <name type="scientific">Sphingobium chungbukense</name>
    <dbReference type="NCBI Taxonomy" id="56193"/>
    <lineage>
        <taxon>Bacteria</taxon>
        <taxon>Pseudomonadati</taxon>
        <taxon>Pseudomonadota</taxon>
        <taxon>Alphaproteobacteria</taxon>
        <taxon>Sphingomonadales</taxon>
        <taxon>Sphingomonadaceae</taxon>
        <taxon>Sphingobium</taxon>
    </lineage>
</organism>
<dbReference type="Gene3D" id="1.10.630.10">
    <property type="entry name" value="Cytochrome P450"/>
    <property type="match status" value="1"/>
</dbReference>
<dbReference type="GO" id="GO:0005506">
    <property type="term" value="F:iron ion binding"/>
    <property type="evidence" value="ECO:0007669"/>
    <property type="project" value="InterPro"/>
</dbReference>
<dbReference type="GO" id="GO:0020037">
    <property type="term" value="F:heme binding"/>
    <property type="evidence" value="ECO:0007669"/>
    <property type="project" value="InterPro"/>
</dbReference>
<dbReference type="InterPro" id="IPR002397">
    <property type="entry name" value="Cyt_P450_B"/>
</dbReference>
<dbReference type="STRING" id="56193.YP76_12635"/>
<keyword evidence="4" id="KW-1185">Reference proteome</keyword>
<sequence>MTMSEMQLAPKPDHVPDALVVDWDFTRPPGGEDNLNAAWKQLHDGPDIIWTPHNGGHWIVTRANDIEYMQKHHDPFSMQRIVLPEHADRPRLLPIEMDPPEHARYRSILNQFFTPRAIKALQDEARQLAIALIEGFKADGRCEFINDFSMKLPITIFMKMVDQPLDQLDQLLEWTEMSVRPKKPEDRTAAALAMNAYLEDVIEARRARPGNDLLSAVVMAQVGGNAIAREDLLSITSNLMFGGLDTVASSLGFAAKFLAENPAKRRELVERPEWIANAVDELLRMFAPSSTARVVTRDVEHGGVTFRAGDRIYIRPLLHGMDERKFANPMEADWERPALERNYAAFGNGPHRCPGATLARSEMRIFLEEWLARIPDFALDPTDRPTFGAGMVNAVLRLPLVWDPAGQR</sequence>
<dbReference type="InterPro" id="IPR001128">
    <property type="entry name" value="Cyt_P450"/>
</dbReference>
<evidence type="ECO:0000313" key="4">
    <source>
        <dbReference type="Proteomes" id="UP000033874"/>
    </source>
</evidence>
<evidence type="ECO:0000256" key="2">
    <source>
        <dbReference type="RuleBase" id="RU000461"/>
    </source>
</evidence>
<comment type="similarity">
    <text evidence="1 2">Belongs to the cytochrome P450 family.</text>
</comment>
<dbReference type="PRINTS" id="PR00385">
    <property type="entry name" value="P450"/>
</dbReference>
<dbReference type="PROSITE" id="PS00086">
    <property type="entry name" value="CYTOCHROME_P450"/>
    <property type="match status" value="1"/>
</dbReference>
<keyword evidence="2" id="KW-0349">Heme</keyword>
<proteinExistence type="inferred from homology"/>
<dbReference type="GO" id="GO:0016705">
    <property type="term" value="F:oxidoreductase activity, acting on paired donors, with incorporation or reduction of molecular oxygen"/>
    <property type="evidence" value="ECO:0007669"/>
    <property type="project" value="InterPro"/>
</dbReference>
<keyword evidence="2" id="KW-0408">Iron</keyword>
<dbReference type="EMBL" id="LBIC01000005">
    <property type="protein sequence ID" value="KKW91930.1"/>
    <property type="molecule type" value="Genomic_DNA"/>
</dbReference>
<dbReference type="PATRIC" id="fig|56193.3.peg.2628"/>
<dbReference type="CDD" id="cd11035">
    <property type="entry name" value="P450cam-like"/>
    <property type="match status" value="1"/>
</dbReference>
<protein>
    <submittedName>
        <fullName evidence="3">Cytochrome P450</fullName>
    </submittedName>
</protein>
<evidence type="ECO:0000256" key="1">
    <source>
        <dbReference type="ARBA" id="ARBA00010617"/>
    </source>
</evidence>
<comment type="caution">
    <text evidence="3">The sequence shown here is derived from an EMBL/GenBank/DDBJ whole genome shotgun (WGS) entry which is preliminary data.</text>
</comment>
<dbReference type="RefSeq" id="WP_046763936.1">
    <property type="nucleotide sequence ID" value="NZ_LBIC01000005.1"/>
</dbReference>
<keyword evidence="2" id="KW-0503">Monooxygenase</keyword>
<dbReference type="Proteomes" id="UP000033874">
    <property type="component" value="Unassembled WGS sequence"/>
</dbReference>
<evidence type="ECO:0000313" key="3">
    <source>
        <dbReference type="EMBL" id="KKW91930.1"/>
    </source>
</evidence>
<dbReference type="PANTHER" id="PTHR46696">
    <property type="entry name" value="P450, PUTATIVE (EUROFUNG)-RELATED"/>
    <property type="match status" value="1"/>
</dbReference>
<dbReference type="PANTHER" id="PTHR46696:SF6">
    <property type="entry name" value="P450, PUTATIVE (EUROFUNG)-RELATED"/>
    <property type="match status" value="1"/>
</dbReference>
<dbReference type="SUPFAM" id="SSF48264">
    <property type="entry name" value="Cytochrome P450"/>
    <property type="match status" value="1"/>
</dbReference>
<name>A0A0M3AQ23_9SPHN</name>
<reference evidence="3 4" key="1">
    <citation type="submission" date="2015-04" db="EMBL/GenBank/DDBJ databases">
        <title>Genome sequence of aromatic hydrocarbons-degrading Sphingobium chungbukense DJ77.</title>
        <authorList>
            <person name="Kim Y.-C."/>
            <person name="Chae J.-C."/>
        </authorList>
    </citation>
    <scope>NUCLEOTIDE SEQUENCE [LARGE SCALE GENOMIC DNA]</scope>
    <source>
        <strain evidence="3 4">DJ77</strain>
    </source>
</reference>
<dbReference type="AlphaFoldDB" id="A0A0M3AQ23"/>
<keyword evidence="2" id="KW-0479">Metal-binding</keyword>
<keyword evidence="2" id="KW-0560">Oxidoreductase</keyword>